<reference evidence="2" key="1">
    <citation type="journal article" date="2022" name="Mol. Ecol. Resour.">
        <title>The genomes of chicory, endive, great burdock and yacon provide insights into Asteraceae palaeo-polyploidization history and plant inulin production.</title>
        <authorList>
            <person name="Fan W."/>
            <person name="Wang S."/>
            <person name="Wang H."/>
            <person name="Wang A."/>
            <person name="Jiang F."/>
            <person name="Liu H."/>
            <person name="Zhao H."/>
            <person name="Xu D."/>
            <person name="Zhang Y."/>
        </authorList>
    </citation>
    <scope>NUCLEOTIDE SEQUENCE [LARGE SCALE GENOMIC DNA]</scope>
    <source>
        <strain evidence="2">cv. Yunnan</strain>
    </source>
</reference>
<keyword evidence="2" id="KW-1185">Reference proteome</keyword>
<dbReference type="Proteomes" id="UP001056120">
    <property type="component" value="Linkage Group LG28"/>
</dbReference>
<comment type="caution">
    <text evidence="1">The sequence shown here is derived from an EMBL/GenBank/DDBJ whole genome shotgun (WGS) entry which is preliminary data.</text>
</comment>
<accession>A0ACB8YDA1</accession>
<reference evidence="1 2" key="2">
    <citation type="journal article" date="2022" name="Mol. Ecol. Resour.">
        <title>The genomes of chicory, endive, great burdock and yacon provide insights into Asteraceae paleo-polyploidization history and plant inulin production.</title>
        <authorList>
            <person name="Fan W."/>
            <person name="Wang S."/>
            <person name="Wang H."/>
            <person name="Wang A."/>
            <person name="Jiang F."/>
            <person name="Liu H."/>
            <person name="Zhao H."/>
            <person name="Xu D."/>
            <person name="Zhang Y."/>
        </authorList>
    </citation>
    <scope>NUCLEOTIDE SEQUENCE [LARGE SCALE GENOMIC DNA]</scope>
    <source>
        <strain evidence="2">cv. Yunnan</strain>
        <tissue evidence="1">Leaves</tissue>
    </source>
</reference>
<proteinExistence type="predicted"/>
<evidence type="ECO:0000313" key="2">
    <source>
        <dbReference type="Proteomes" id="UP001056120"/>
    </source>
</evidence>
<gene>
    <name evidence="1" type="ORF">L1987_83719</name>
</gene>
<dbReference type="EMBL" id="CM042045">
    <property type="protein sequence ID" value="KAI3683219.1"/>
    <property type="molecule type" value="Genomic_DNA"/>
</dbReference>
<sequence length="91" mass="10098">MRLTAMAPAGARCMPVLPPRLDQQMFYGHAQPTFIPHQNAMHLHDADVTSAHANLSPTEQRTMLEAESEAKVTGMLLEMDTTEVLRLLESP</sequence>
<protein>
    <submittedName>
        <fullName evidence="1">Uncharacterized protein</fullName>
    </submittedName>
</protein>
<evidence type="ECO:0000313" key="1">
    <source>
        <dbReference type="EMBL" id="KAI3683219.1"/>
    </source>
</evidence>
<organism evidence="1 2">
    <name type="scientific">Smallanthus sonchifolius</name>
    <dbReference type="NCBI Taxonomy" id="185202"/>
    <lineage>
        <taxon>Eukaryota</taxon>
        <taxon>Viridiplantae</taxon>
        <taxon>Streptophyta</taxon>
        <taxon>Embryophyta</taxon>
        <taxon>Tracheophyta</taxon>
        <taxon>Spermatophyta</taxon>
        <taxon>Magnoliopsida</taxon>
        <taxon>eudicotyledons</taxon>
        <taxon>Gunneridae</taxon>
        <taxon>Pentapetalae</taxon>
        <taxon>asterids</taxon>
        <taxon>campanulids</taxon>
        <taxon>Asterales</taxon>
        <taxon>Asteraceae</taxon>
        <taxon>Asteroideae</taxon>
        <taxon>Heliantheae alliance</taxon>
        <taxon>Millerieae</taxon>
        <taxon>Smallanthus</taxon>
    </lineage>
</organism>
<name>A0ACB8YDA1_9ASTR</name>